<dbReference type="GeneID" id="25561545"/>
<keyword evidence="9" id="KW-1185">Reference proteome</keyword>
<dbReference type="InterPro" id="IPR019402">
    <property type="entry name" value="CWH43_N"/>
</dbReference>
<reference evidence="8 9" key="1">
    <citation type="submission" date="2010-05" db="EMBL/GenBank/DDBJ databases">
        <title>The Genome Sequence of Thecamonas trahens ATCC 50062.</title>
        <authorList>
            <consortium name="The Broad Institute Genome Sequencing Platform"/>
            <person name="Russ C."/>
            <person name="Cuomo C."/>
            <person name="Shea T."/>
            <person name="Young S.K."/>
            <person name="Zeng Q."/>
            <person name="Koehrsen M."/>
            <person name="Haas B."/>
            <person name="Borodovsky M."/>
            <person name="Guigo R."/>
            <person name="Alvarado L."/>
            <person name="Berlin A."/>
            <person name="Bochicchio J."/>
            <person name="Borenstein D."/>
            <person name="Chapman S."/>
            <person name="Chen Z."/>
            <person name="Freedman E."/>
            <person name="Gellesch M."/>
            <person name="Goldberg J."/>
            <person name="Griggs A."/>
            <person name="Gujja S."/>
            <person name="Heilman E."/>
            <person name="Heiman D."/>
            <person name="Hepburn T."/>
            <person name="Howarth C."/>
            <person name="Jen D."/>
            <person name="Larson L."/>
            <person name="Mehta T."/>
            <person name="Park D."/>
            <person name="Pearson M."/>
            <person name="Roberts A."/>
            <person name="Saif S."/>
            <person name="Shenoy N."/>
            <person name="Sisk P."/>
            <person name="Stolte C."/>
            <person name="Sykes S."/>
            <person name="Thomson T."/>
            <person name="Walk T."/>
            <person name="White J."/>
            <person name="Yandava C."/>
            <person name="Burger G."/>
            <person name="Gray M.W."/>
            <person name="Holland P.W.H."/>
            <person name="King N."/>
            <person name="Lang F.B.F."/>
            <person name="Roger A.J."/>
            <person name="Ruiz-Trillo I."/>
            <person name="Lander E."/>
            <person name="Nusbaum C."/>
        </authorList>
    </citation>
    <scope>NUCLEOTIDE SEQUENCE [LARGE SCALE GENOMIC DNA]</scope>
    <source>
        <strain evidence="8 9">ATCC 50062</strain>
    </source>
</reference>
<sequence length="167" mass="17926">MHVKNKAATALSVVACVFLVTLTVCNEKACSHVHDTSAVIFFVLYLVYMAFVCAFLSAAVDQHARSVNLITRASLRLKQGIAAANFTSLALLGIFSSLGWSAHANKIALCEWAAVLLILAFNFSFFHEFSGTSVAVIQDLPSVPDPSADHPRGAYAPLAAYAESDEF</sequence>
<feature type="transmembrane region" description="Helical" evidence="5">
    <location>
        <begin position="81"/>
        <end position="100"/>
    </location>
</feature>
<evidence type="ECO:0000256" key="3">
    <source>
        <dbReference type="ARBA" id="ARBA00022989"/>
    </source>
</evidence>
<feature type="signal peptide" evidence="6">
    <location>
        <begin position="1"/>
        <end position="25"/>
    </location>
</feature>
<feature type="domain" description="CWH43-like N-terminal" evidence="7">
    <location>
        <begin position="5"/>
        <end position="130"/>
    </location>
</feature>
<name>A0A0L0DT78_THETB</name>
<keyword evidence="4 5" id="KW-0472">Membrane</keyword>
<evidence type="ECO:0000256" key="4">
    <source>
        <dbReference type="ARBA" id="ARBA00023136"/>
    </source>
</evidence>
<dbReference type="PANTHER" id="PTHR21324">
    <property type="entry name" value="FASTING-INDUCIBLE INTEGRAL MEMBRANE PROTEIN TM6P1-RELATED"/>
    <property type="match status" value="1"/>
</dbReference>
<keyword evidence="2 5" id="KW-0812">Transmembrane</keyword>
<accession>A0A0L0DT78</accession>
<dbReference type="Pfam" id="PF10277">
    <property type="entry name" value="Frag1"/>
    <property type="match status" value="1"/>
</dbReference>
<organism evidence="8 9">
    <name type="scientific">Thecamonas trahens ATCC 50062</name>
    <dbReference type="NCBI Taxonomy" id="461836"/>
    <lineage>
        <taxon>Eukaryota</taxon>
        <taxon>Apusozoa</taxon>
        <taxon>Apusomonadida</taxon>
        <taxon>Apusomonadidae</taxon>
        <taxon>Thecamonas</taxon>
    </lineage>
</organism>
<dbReference type="AlphaFoldDB" id="A0A0L0DT78"/>
<evidence type="ECO:0000313" key="9">
    <source>
        <dbReference type="Proteomes" id="UP000054408"/>
    </source>
</evidence>
<keyword evidence="3 5" id="KW-1133">Transmembrane helix</keyword>
<evidence type="ECO:0000256" key="6">
    <source>
        <dbReference type="SAM" id="SignalP"/>
    </source>
</evidence>
<dbReference type="RefSeq" id="XP_013761328.1">
    <property type="nucleotide sequence ID" value="XM_013905874.1"/>
</dbReference>
<comment type="subcellular location">
    <subcellularLocation>
        <location evidence="1">Endomembrane system</location>
        <topology evidence="1">Multi-pass membrane protein</topology>
    </subcellularLocation>
</comment>
<dbReference type="PANTHER" id="PTHR21324:SF2">
    <property type="entry name" value="EG:22E5.9 PROTEIN"/>
    <property type="match status" value="1"/>
</dbReference>
<dbReference type="Proteomes" id="UP000054408">
    <property type="component" value="Unassembled WGS sequence"/>
</dbReference>
<gene>
    <name evidence="8" type="ORF">AMSG_01817</name>
</gene>
<evidence type="ECO:0000256" key="5">
    <source>
        <dbReference type="SAM" id="Phobius"/>
    </source>
</evidence>
<evidence type="ECO:0000313" key="8">
    <source>
        <dbReference type="EMBL" id="KNC55554.1"/>
    </source>
</evidence>
<evidence type="ECO:0000259" key="7">
    <source>
        <dbReference type="Pfam" id="PF10277"/>
    </source>
</evidence>
<feature type="transmembrane region" description="Helical" evidence="5">
    <location>
        <begin position="37"/>
        <end position="60"/>
    </location>
</feature>
<keyword evidence="6" id="KW-0732">Signal</keyword>
<dbReference type="EMBL" id="GL349439">
    <property type="protein sequence ID" value="KNC55554.1"/>
    <property type="molecule type" value="Genomic_DNA"/>
</dbReference>
<proteinExistence type="predicted"/>
<protein>
    <recommendedName>
        <fullName evidence="7">CWH43-like N-terminal domain-containing protein</fullName>
    </recommendedName>
</protein>
<evidence type="ECO:0000256" key="2">
    <source>
        <dbReference type="ARBA" id="ARBA00022692"/>
    </source>
</evidence>
<evidence type="ECO:0000256" key="1">
    <source>
        <dbReference type="ARBA" id="ARBA00004127"/>
    </source>
</evidence>
<dbReference type="InterPro" id="IPR050911">
    <property type="entry name" value="DRAM/TMEM150_Autophagy_Mod"/>
</dbReference>
<feature type="transmembrane region" description="Helical" evidence="5">
    <location>
        <begin position="106"/>
        <end position="126"/>
    </location>
</feature>
<feature type="chain" id="PRO_5005537760" description="CWH43-like N-terminal domain-containing protein" evidence="6">
    <location>
        <begin position="26"/>
        <end position="167"/>
    </location>
</feature>
<dbReference type="GO" id="GO:0012505">
    <property type="term" value="C:endomembrane system"/>
    <property type="evidence" value="ECO:0007669"/>
    <property type="project" value="UniProtKB-SubCell"/>
</dbReference>